<dbReference type="KEGG" id="tpf:TPHA_0B03610"/>
<evidence type="ECO:0000256" key="1">
    <source>
        <dbReference type="SAM" id="Coils"/>
    </source>
</evidence>
<dbReference type="GeneID" id="11534839"/>
<name>G8BPV0_TETPH</name>
<protein>
    <submittedName>
        <fullName evidence="2">Uncharacterized protein</fullName>
    </submittedName>
</protein>
<proteinExistence type="predicted"/>
<gene>
    <name evidence="2" type="primary">TPHA0B03610</name>
    <name evidence="2" type="ordered locus">TPHA_0B03610</name>
</gene>
<accession>G8BPV0</accession>
<evidence type="ECO:0000313" key="2">
    <source>
        <dbReference type="EMBL" id="CCE62031.1"/>
    </source>
</evidence>
<organism evidence="2 3">
    <name type="scientific">Tetrapisispora phaffii (strain ATCC 24235 / CBS 4417 / NBRC 1672 / NRRL Y-8282 / UCD 70-5)</name>
    <name type="common">Yeast</name>
    <name type="synonym">Fabospora phaffii</name>
    <dbReference type="NCBI Taxonomy" id="1071381"/>
    <lineage>
        <taxon>Eukaryota</taxon>
        <taxon>Fungi</taxon>
        <taxon>Dikarya</taxon>
        <taxon>Ascomycota</taxon>
        <taxon>Saccharomycotina</taxon>
        <taxon>Saccharomycetes</taxon>
        <taxon>Saccharomycetales</taxon>
        <taxon>Saccharomycetaceae</taxon>
        <taxon>Tetrapisispora</taxon>
    </lineage>
</organism>
<keyword evidence="3" id="KW-1185">Reference proteome</keyword>
<feature type="coiled-coil region" evidence="1">
    <location>
        <begin position="4"/>
        <end position="91"/>
    </location>
</feature>
<evidence type="ECO:0000313" key="3">
    <source>
        <dbReference type="Proteomes" id="UP000005666"/>
    </source>
</evidence>
<dbReference type="AlphaFoldDB" id="G8BPV0"/>
<dbReference type="RefSeq" id="XP_003684465.1">
    <property type="nucleotide sequence ID" value="XM_003684417.1"/>
</dbReference>
<sequence length="105" mass="12366">MSLIEELKTELEVLKLERDELNSVSADYEKQMEEVIENLKLEIKEYKENIITLEIKNDELESENIINTSVIKNLRSQNDDLIEKNVILGDEILSLKETIYNLKQR</sequence>
<keyword evidence="1" id="KW-0175">Coiled coil</keyword>
<dbReference type="HOGENOM" id="CLU_2238416_0_0_1"/>
<dbReference type="Gene3D" id="6.10.250.1080">
    <property type="match status" value="1"/>
</dbReference>
<dbReference type="Proteomes" id="UP000005666">
    <property type="component" value="Chromosome 2"/>
</dbReference>
<dbReference type="OrthoDB" id="4035460at2759"/>
<dbReference type="EMBL" id="HE612857">
    <property type="protein sequence ID" value="CCE62031.1"/>
    <property type="molecule type" value="Genomic_DNA"/>
</dbReference>
<reference evidence="2 3" key="1">
    <citation type="journal article" date="2011" name="Proc. Natl. Acad. Sci. U.S.A.">
        <title>Evolutionary erosion of yeast sex chromosomes by mating-type switching accidents.</title>
        <authorList>
            <person name="Gordon J.L."/>
            <person name="Armisen D."/>
            <person name="Proux-Wera E."/>
            <person name="Oheigeartaigh S.S."/>
            <person name="Byrne K.P."/>
            <person name="Wolfe K.H."/>
        </authorList>
    </citation>
    <scope>NUCLEOTIDE SEQUENCE [LARGE SCALE GENOMIC DNA]</scope>
    <source>
        <strain evidence="3">ATCC 24235 / CBS 4417 / NBRC 1672 / NRRL Y-8282 / UCD 70-5</strain>
    </source>
</reference>